<dbReference type="SUPFAM" id="SSF75011">
    <property type="entry name" value="3-carboxy-cis,cis-mucoante lactonizing enzyme"/>
    <property type="match status" value="1"/>
</dbReference>
<reference evidence="2" key="1">
    <citation type="journal article" date="2020" name="mSystems">
        <title>Genome- and Community-Level Interaction Insights into Carbon Utilization and Element Cycling Functions of Hydrothermarchaeota in Hydrothermal Sediment.</title>
        <authorList>
            <person name="Zhou Z."/>
            <person name="Liu Y."/>
            <person name="Xu W."/>
            <person name="Pan J."/>
            <person name="Luo Z.H."/>
            <person name="Li M."/>
        </authorList>
    </citation>
    <scope>NUCLEOTIDE SEQUENCE [LARGE SCALE GENOMIC DNA]</scope>
    <source>
        <strain evidence="2">SpSt-1181</strain>
    </source>
</reference>
<protein>
    <recommendedName>
        <fullName evidence="1">Choice-of-anchor I domain-containing protein</fullName>
    </recommendedName>
</protein>
<feature type="domain" description="Choice-of-anchor I" evidence="1">
    <location>
        <begin position="10"/>
        <end position="481"/>
    </location>
</feature>
<dbReference type="Gene3D" id="2.130.10.10">
    <property type="entry name" value="YVTN repeat-like/Quinoprotein amine dehydrogenase"/>
    <property type="match status" value="1"/>
</dbReference>
<name>A0A831SSL7_PROAE</name>
<dbReference type="PANTHER" id="PTHR46928">
    <property type="entry name" value="MESENCHYME-SPECIFIC CELL SURFACE GLYCOPROTEIN"/>
    <property type="match status" value="1"/>
</dbReference>
<dbReference type="InterPro" id="IPR015943">
    <property type="entry name" value="WD40/YVTN_repeat-like_dom_sf"/>
</dbReference>
<evidence type="ECO:0000259" key="1">
    <source>
        <dbReference type="Pfam" id="PF22494"/>
    </source>
</evidence>
<dbReference type="Pfam" id="PF22494">
    <property type="entry name" value="choice_anch_I"/>
    <property type="match status" value="1"/>
</dbReference>
<accession>A0A831SSL7</accession>
<dbReference type="InterPro" id="IPR052956">
    <property type="entry name" value="Mesenchyme-surface_protein"/>
</dbReference>
<dbReference type="InterPro" id="IPR055188">
    <property type="entry name" value="Choice_anch_I"/>
</dbReference>
<dbReference type="AlphaFoldDB" id="A0A831SSL7"/>
<dbReference type="NCBIfam" id="NF038117">
    <property type="entry name" value="choice_anch_I"/>
    <property type="match status" value="1"/>
</dbReference>
<comment type="caution">
    <text evidence="2">The sequence shown here is derived from an EMBL/GenBank/DDBJ whole genome shotgun (WGS) entry which is preliminary data.</text>
</comment>
<dbReference type="EMBL" id="DSBW01000116">
    <property type="protein sequence ID" value="HED31037.1"/>
    <property type="molecule type" value="Genomic_DNA"/>
</dbReference>
<gene>
    <name evidence="2" type="ORF">ENN50_05000</name>
</gene>
<organism evidence="2">
    <name type="scientific">Prosthecochloris aestuarii</name>
    <dbReference type="NCBI Taxonomy" id="1102"/>
    <lineage>
        <taxon>Bacteria</taxon>
        <taxon>Pseudomonadati</taxon>
        <taxon>Chlorobiota</taxon>
        <taxon>Chlorobiia</taxon>
        <taxon>Chlorobiales</taxon>
        <taxon>Chlorobiaceae</taxon>
        <taxon>Prosthecochloris</taxon>
    </lineage>
</organism>
<feature type="non-terminal residue" evidence="2">
    <location>
        <position position="519"/>
    </location>
</feature>
<proteinExistence type="predicted"/>
<evidence type="ECO:0000313" key="2">
    <source>
        <dbReference type="EMBL" id="HED31037.1"/>
    </source>
</evidence>
<dbReference type="Proteomes" id="UP000886335">
    <property type="component" value="Unassembled WGS sequence"/>
</dbReference>
<sequence>MAHSDIALHLASFQAGGEGAAEISAYDASTRKLFVTNAEENRIEVFDLTNPAAIIRLAPIDISGYGGYANSVAVSDGKLAIAIEAENKQENGRVVVLATATFAELASVEVGALPDMVTFSPDGRYILVANEGEPNTDYTVDPDGSVSLIDIHDSYRVTTLDFSGFNADEAVLEEGGFRVFGPGADLAVDVEPEYITVSDDSKTAYVTLQENNGIAEIDLTTQTITAIHPLGFKDHSDPDNALDASNKDGGIEITTWPVKGMYLPDAIASYTVDKKTYIVTANEGDAREYDGFEEEARVRDIVLDPDVFPDAETLQQNENLGRLKITTTLGDTDGDGDFDELYSFGARSFSIWTEDGDGKLELVYDSGDDIARITALLDQSIFNQDEGEVDGRSDDKGAEPEGVTIGEVNGRMYAFVGLERIGGVMAFDITDPKQPEFVQWIYTEGDVAPEGLLFIDDTESPNGDDLLVVSNEVSGTVSVYSLGNDDALSRADIDRYFLEESGSTDSAAAGTALATGEKT</sequence>
<dbReference type="PANTHER" id="PTHR46928:SF1">
    <property type="entry name" value="MESENCHYME-SPECIFIC CELL SURFACE GLYCOPROTEIN"/>
    <property type="match status" value="1"/>
</dbReference>